<organism evidence="2 3">
    <name type="scientific">Urbifossiella limnaea</name>
    <dbReference type="NCBI Taxonomy" id="2528023"/>
    <lineage>
        <taxon>Bacteria</taxon>
        <taxon>Pseudomonadati</taxon>
        <taxon>Planctomycetota</taxon>
        <taxon>Planctomycetia</taxon>
        <taxon>Gemmatales</taxon>
        <taxon>Gemmataceae</taxon>
        <taxon>Urbifossiella</taxon>
    </lineage>
</organism>
<evidence type="ECO:0000313" key="3">
    <source>
        <dbReference type="Proteomes" id="UP000319576"/>
    </source>
</evidence>
<proteinExistence type="predicted"/>
<keyword evidence="3" id="KW-1185">Reference proteome</keyword>
<dbReference type="KEGG" id="uli:ETAA1_16760"/>
<gene>
    <name evidence="2" type="ORF">ETAA1_16760</name>
</gene>
<dbReference type="AlphaFoldDB" id="A0A517XQG4"/>
<evidence type="ECO:0000256" key="1">
    <source>
        <dbReference type="SAM" id="MobiDB-lite"/>
    </source>
</evidence>
<name>A0A517XQG4_9BACT</name>
<sequence>MPNWWLIWAERIARVLAEAWLRSRHAGGTGPAAPADPDANLDPGAPVAEAPFNDPAPPGVLP</sequence>
<accession>A0A517XQG4</accession>
<dbReference type="Proteomes" id="UP000319576">
    <property type="component" value="Chromosome"/>
</dbReference>
<feature type="region of interest" description="Disordered" evidence="1">
    <location>
        <begin position="25"/>
        <end position="62"/>
    </location>
</feature>
<protein>
    <submittedName>
        <fullName evidence="2">Uncharacterized protein</fullName>
    </submittedName>
</protein>
<evidence type="ECO:0000313" key="2">
    <source>
        <dbReference type="EMBL" id="QDU19740.1"/>
    </source>
</evidence>
<dbReference type="EMBL" id="CP036273">
    <property type="protein sequence ID" value="QDU19740.1"/>
    <property type="molecule type" value="Genomic_DNA"/>
</dbReference>
<dbReference type="RefSeq" id="WP_202920748.1">
    <property type="nucleotide sequence ID" value="NZ_CP036273.1"/>
</dbReference>
<reference evidence="2 3" key="1">
    <citation type="submission" date="2019-02" db="EMBL/GenBank/DDBJ databases">
        <title>Deep-cultivation of Planctomycetes and their phenomic and genomic characterization uncovers novel biology.</title>
        <authorList>
            <person name="Wiegand S."/>
            <person name="Jogler M."/>
            <person name="Boedeker C."/>
            <person name="Pinto D."/>
            <person name="Vollmers J."/>
            <person name="Rivas-Marin E."/>
            <person name="Kohn T."/>
            <person name="Peeters S.H."/>
            <person name="Heuer A."/>
            <person name="Rast P."/>
            <person name="Oberbeckmann S."/>
            <person name="Bunk B."/>
            <person name="Jeske O."/>
            <person name="Meyerdierks A."/>
            <person name="Storesund J.E."/>
            <person name="Kallscheuer N."/>
            <person name="Luecker S."/>
            <person name="Lage O.M."/>
            <person name="Pohl T."/>
            <person name="Merkel B.J."/>
            <person name="Hornburger P."/>
            <person name="Mueller R.-W."/>
            <person name="Bruemmer F."/>
            <person name="Labrenz M."/>
            <person name="Spormann A.M."/>
            <person name="Op den Camp H."/>
            <person name="Overmann J."/>
            <person name="Amann R."/>
            <person name="Jetten M.S.M."/>
            <person name="Mascher T."/>
            <person name="Medema M.H."/>
            <person name="Devos D.P."/>
            <person name="Kaster A.-K."/>
            <person name="Ovreas L."/>
            <person name="Rohde M."/>
            <person name="Galperin M.Y."/>
            <person name="Jogler C."/>
        </authorList>
    </citation>
    <scope>NUCLEOTIDE SEQUENCE [LARGE SCALE GENOMIC DNA]</scope>
    <source>
        <strain evidence="2 3">ETA_A1</strain>
    </source>
</reference>
<feature type="compositionally biased region" description="Low complexity" evidence="1">
    <location>
        <begin position="31"/>
        <end position="46"/>
    </location>
</feature>